<dbReference type="PANTHER" id="PTHR43767:SF1">
    <property type="entry name" value="NONRIBOSOMAL PEPTIDE SYNTHASE PES1 (EUROFUNG)-RELATED"/>
    <property type="match status" value="1"/>
</dbReference>
<name>A0A2M9C3I1_9MICO</name>
<organism evidence="4 5">
    <name type="scientific">Compostimonas suwonensis</name>
    <dbReference type="NCBI Taxonomy" id="1048394"/>
    <lineage>
        <taxon>Bacteria</taxon>
        <taxon>Bacillati</taxon>
        <taxon>Actinomycetota</taxon>
        <taxon>Actinomycetes</taxon>
        <taxon>Micrococcales</taxon>
        <taxon>Microbacteriaceae</taxon>
        <taxon>Compostimonas</taxon>
    </lineage>
</organism>
<protein>
    <submittedName>
        <fullName evidence="4">O-succinylbenzoic acid--CoA ligase</fullName>
    </submittedName>
</protein>
<evidence type="ECO:0000259" key="3">
    <source>
        <dbReference type="Pfam" id="PF13193"/>
    </source>
</evidence>
<dbReference type="Pfam" id="PF13193">
    <property type="entry name" value="AMP-binding_C"/>
    <property type="match status" value="1"/>
</dbReference>
<sequence>MRELRVVGAEEPARVLGALRDALSGEGAAVLPRAAGAQASPGGDASEEVDTGTSLGPVPRTVALVIETSGSTGVPKRVMLSTDALLASAAASTSALGGGGQWLLALPAHYVAGAQVLVRSIAAQTEPVLHPAGHFDPAEFARSARALSEERRFTSLVPVQLARLVDAAEGDAEVLAAMRRFDGILVGGQAVRPELVARARGLGFGIRLTYGSSETCGGCVYDGRPIGNTRVRLVDGLVELGGSVLAEGYLADPERTDAAFRDDHGERWYRTGDLGVLDGETLTVLGRADNVIVSGGEKVSLDAVERRVRSLDGLGDAVVVAADDPEWGQAPVVVAEGSVRGLPGIAELRAVVAGALGRAAAPRSIVIVERLPVLASGKPDRIAITRIAAEESGPGIRA</sequence>
<dbReference type="Proteomes" id="UP000230161">
    <property type="component" value="Unassembled WGS sequence"/>
</dbReference>
<keyword evidence="4" id="KW-0436">Ligase</keyword>
<dbReference type="SUPFAM" id="SSF56801">
    <property type="entry name" value="Acetyl-CoA synthetase-like"/>
    <property type="match status" value="1"/>
</dbReference>
<evidence type="ECO:0000259" key="2">
    <source>
        <dbReference type="Pfam" id="PF00501"/>
    </source>
</evidence>
<reference evidence="4 5" key="1">
    <citation type="submission" date="2017-11" db="EMBL/GenBank/DDBJ databases">
        <title>Genomic Encyclopedia of Archaeal and Bacterial Type Strains, Phase II (KMG-II): From Individual Species to Whole Genera.</title>
        <authorList>
            <person name="Goeker M."/>
        </authorList>
    </citation>
    <scope>NUCLEOTIDE SEQUENCE [LARGE SCALE GENOMIC DNA]</scope>
    <source>
        <strain evidence="4 5">DSM 25625</strain>
    </source>
</reference>
<dbReference type="InterPro" id="IPR042099">
    <property type="entry name" value="ANL_N_sf"/>
</dbReference>
<feature type="region of interest" description="Disordered" evidence="1">
    <location>
        <begin position="34"/>
        <end position="56"/>
    </location>
</feature>
<dbReference type="InterPro" id="IPR050237">
    <property type="entry name" value="ATP-dep_AMP-bd_enzyme"/>
</dbReference>
<comment type="caution">
    <text evidence="4">The sequence shown here is derived from an EMBL/GenBank/DDBJ whole genome shotgun (WGS) entry which is preliminary data.</text>
</comment>
<feature type="domain" description="AMP-dependent synthetase/ligase" evidence="2">
    <location>
        <begin position="54"/>
        <end position="235"/>
    </location>
</feature>
<dbReference type="EMBL" id="PGFB01000001">
    <property type="protein sequence ID" value="PJJ65017.1"/>
    <property type="molecule type" value="Genomic_DNA"/>
</dbReference>
<dbReference type="RefSeq" id="WP_170061928.1">
    <property type="nucleotide sequence ID" value="NZ_PGFB01000001.1"/>
</dbReference>
<dbReference type="GO" id="GO:0016878">
    <property type="term" value="F:acid-thiol ligase activity"/>
    <property type="evidence" value="ECO:0007669"/>
    <property type="project" value="UniProtKB-ARBA"/>
</dbReference>
<dbReference type="PANTHER" id="PTHR43767">
    <property type="entry name" value="LONG-CHAIN-FATTY-ACID--COA LIGASE"/>
    <property type="match status" value="1"/>
</dbReference>
<dbReference type="Pfam" id="PF00501">
    <property type="entry name" value="AMP-binding"/>
    <property type="match status" value="1"/>
</dbReference>
<evidence type="ECO:0000256" key="1">
    <source>
        <dbReference type="SAM" id="MobiDB-lite"/>
    </source>
</evidence>
<dbReference type="Gene3D" id="3.30.300.30">
    <property type="match status" value="1"/>
</dbReference>
<dbReference type="AlphaFoldDB" id="A0A2M9C3I1"/>
<accession>A0A2M9C3I1</accession>
<keyword evidence="5" id="KW-1185">Reference proteome</keyword>
<feature type="domain" description="AMP-binding enzyme C-terminal" evidence="3">
    <location>
        <begin position="304"/>
        <end position="378"/>
    </location>
</feature>
<dbReference type="InterPro" id="IPR000873">
    <property type="entry name" value="AMP-dep_synth/lig_dom"/>
</dbReference>
<evidence type="ECO:0000313" key="5">
    <source>
        <dbReference type="Proteomes" id="UP000230161"/>
    </source>
</evidence>
<evidence type="ECO:0000313" key="4">
    <source>
        <dbReference type="EMBL" id="PJJ65017.1"/>
    </source>
</evidence>
<dbReference type="Gene3D" id="3.40.50.12780">
    <property type="entry name" value="N-terminal domain of ligase-like"/>
    <property type="match status" value="1"/>
</dbReference>
<proteinExistence type="predicted"/>
<gene>
    <name evidence="4" type="ORF">CLV54_0042</name>
</gene>
<dbReference type="InterPro" id="IPR045851">
    <property type="entry name" value="AMP-bd_C_sf"/>
</dbReference>
<dbReference type="InterPro" id="IPR025110">
    <property type="entry name" value="AMP-bd_C"/>
</dbReference>